<keyword evidence="7" id="KW-0540">Nuclease</keyword>
<dbReference type="InterPro" id="IPR011990">
    <property type="entry name" value="TPR-like_helical_dom_sf"/>
</dbReference>
<evidence type="ECO:0000256" key="2">
    <source>
        <dbReference type="ARBA" id="ARBA00001946"/>
    </source>
</evidence>
<evidence type="ECO:0000256" key="12">
    <source>
        <dbReference type="ARBA" id="ARBA00022946"/>
    </source>
</evidence>
<keyword evidence="8" id="KW-0479">Metal-binding</keyword>
<evidence type="ECO:0000259" key="14">
    <source>
        <dbReference type="Pfam" id="PF16953"/>
    </source>
</evidence>
<evidence type="ECO:0000256" key="9">
    <source>
        <dbReference type="ARBA" id="ARBA00022801"/>
    </source>
</evidence>
<dbReference type="Gene3D" id="1.25.40.10">
    <property type="entry name" value="Tetratricopeptide repeat domain"/>
    <property type="match status" value="1"/>
</dbReference>
<comment type="similarity">
    <text evidence="4">Belongs to the PPR family. P subfamily.</text>
</comment>
<dbReference type="PANTHER" id="PTHR13547:SF1">
    <property type="entry name" value="MITOCHONDRIAL RIBONUCLEASE P CATALYTIC SUBUNIT"/>
    <property type="match status" value="1"/>
</dbReference>
<evidence type="ECO:0000256" key="3">
    <source>
        <dbReference type="ARBA" id="ARBA00004173"/>
    </source>
</evidence>
<evidence type="ECO:0000256" key="6">
    <source>
        <dbReference type="ARBA" id="ARBA00022694"/>
    </source>
</evidence>
<evidence type="ECO:0000313" key="16">
    <source>
        <dbReference type="RefSeq" id="XP_015182758.1"/>
    </source>
</evidence>
<evidence type="ECO:0000256" key="11">
    <source>
        <dbReference type="ARBA" id="ARBA00022842"/>
    </source>
</evidence>
<protein>
    <recommendedName>
        <fullName evidence="5">ribonuclease P</fullName>
        <ecNumber evidence="5">3.1.26.5</ecNumber>
    </recommendedName>
</protein>
<keyword evidence="11" id="KW-0460">Magnesium</keyword>
<evidence type="ECO:0000256" key="7">
    <source>
        <dbReference type="ARBA" id="ARBA00022722"/>
    </source>
</evidence>
<accession>A0ABM1IRC1</accession>
<keyword evidence="15" id="KW-1185">Reference proteome</keyword>
<evidence type="ECO:0000256" key="8">
    <source>
        <dbReference type="ARBA" id="ARBA00022723"/>
    </source>
</evidence>
<proteinExistence type="inferred from homology"/>
<evidence type="ECO:0000256" key="13">
    <source>
        <dbReference type="ARBA" id="ARBA00023128"/>
    </source>
</evidence>
<dbReference type="GeneID" id="107069727"/>
<organism evidence="15 16">
    <name type="scientific">Polistes dominula</name>
    <name type="common">European paper wasp</name>
    <name type="synonym">Vespa dominula</name>
    <dbReference type="NCBI Taxonomy" id="743375"/>
    <lineage>
        <taxon>Eukaryota</taxon>
        <taxon>Metazoa</taxon>
        <taxon>Ecdysozoa</taxon>
        <taxon>Arthropoda</taxon>
        <taxon>Hexapoda</taxon>
        <taxon>Insecta</taxon>
        <taxon>Pterygota</taxon>
        <taxon>Neoptera</taxon>
        <taxon>Endopterygota</taxon>
        <taxon>Hymenoptera</taxon>
        <taxon>Apocrita</taxon>
        <taxon>Aculeata</taxon>
        <taxon>Vespoidea</taxon>
        <taxon>Vespidae</taxon>
        <taxon>Polistinae</taxon>
        <taxon>Polistini</taxon>
        <taxon>Polistes</taxon>
    </lineage>
</organism>
<evidence type="ECO:0000256" key="4">
    <source>
        <dbReference type="ARBA" id="ARBA00007626"/>
    </source>
</evidence>
<keyword evidence="10" id="KW-0862">Zinc</keyword>
<dbReference type="Proteomes" id="UP000694924">
    <property type="component" value="Unplaced"/>
</dbReference>
<dbReference type="Gene3D" id="3.40.50.11980">
    <property type="match status" value="1"/>
</dbReference>
<evidence type="ECO:0000256" key="10">
    <source>
        <dbReference type="ARBA" id="ARBA00022833"/>
    </source>
</evidence>
<comment type="subcellular location">
    <subcellularLocation>
        <location evidence="3">Mitochondrion</location>
    </subcellularLocation>
</comment>
<keyword evidence="13" id="KW-0496">Mitochondrion</keyword>
<sequence>MEFIKTSIRIFLRHRNVVNRQIMNKVHNTKITEESLPKERHYNKSIQNNPNKVDTLLNIKQTLSSLFETINPSEDLFLNIRNDIINKHLIPEKSVDLKILEACIMYDKFETAKFYFEYLKSKNYPMNNFILIKYLQVINARKIPISNDIQEDIINICNKIQKDYECLPTPILMTCVHALCLTSKWKTAIDLIKVNGTMEDITCATLSCIVLAAFKNGTPKIGFEFLEEIETNKDYVHGRKTIYNIYLNYYLQNKQEKLNDAIHKMFHFWKKLDVIPVKSVIDIFVDVCIKSGWEGHYVKISTDGQCSHCQNYLPSITLKNNFSKLSEAIISNIIIGEDIFQRTSPLEFKKFKSFIRKFQPFDIVVDGLNVALNKAQMMEHIVDKFTAEGKKVLIITRKHQYKVSKWMFNRDNVYVYFLQDITQDDPFILYATLASGNNSKFISIDQMRQHHHKLKKFNLHKDFIRWQFSHQYTWYYNNVTKMSTLIEPISYDSFMHNQNGHWHIPYNDSLKQRHTPSKTWVCLRCPKK</sequence>
<feature type="domain" description="PRORP" evidence="14">
    <location>
        <begin position="300"/>
        <end position="522"/>
    </location>
</feature>
<comment type="cofactor">
    <cofactor evidence="2">
        <name>Mg(2+)</name>
        <dbReference type="ChEBI" id="CHEBI:18420"/>
    </cofactor>
</comment>
<evidence type="ECO:0000256" key="5">
    <source>
        <dbReference type="ARBA" id="ARBA00012179"/>
    </source>
</evidence>
<keyword evidence="6" id="KW-0819">tRNA processing</keyword>
<reference evidence="16" key="1">
    <citation type="submission" date="2025-08" db="UniProtKB">
        <authorList>
            <consortium name="RefSeq"/>
        </authorList>
    </citation>
    <scope>IDENTIFICATION</scope>
    <source>
        <tissue evidence="16">Whole body</tissue>
    </source>
</reference>
<gene>
    <name evidence="16" type="primary">LOC107069727</name>
</gene>
<dbReference type="InterPro" id="IPR031595">
    <property type="entry name" value="PRORP_C"/>
</dbReference>
<dbReference type="EC" id="3.1.26.5" evidence="5"/>
<name>A0ABM1IRC1_POLDO</name>
<dbReference type="Pfam" id="PF16953">
    <property type="entry name" value="PRORP"/>
    <property type="match status" value="1"/>
</dbReference>
<comment type="catalytic activity">
    <reaction evidence="1">
        <text>Endonucleolytic cleavage of RNA, removing 5'-extranucleotides from tRNA precursor.</text>
        <dbReference type="EC" id="3.1.26.5"/>
    </reaction>
</comment>
<evidence type="ECO:0000313" key="15">
    <source>
        <dbReference type="Proteomes" id="UP000694924"/>
    </source>
</evidence>
<evidence type="ECO:0000256" key="1">
    <source>
        <dbReference type="ARBA" id="ARBA00000928"/>
    </source>
</evidence>
<dbReference type="PANTHER" id="PTHR13547">
    <property type="match status" value="1"/>
</dbReference>
<keyword evidence="12" id="KW-0809">Transit peptide</keyword>
<keyword evidence="9" id="KW-0378">Hydrolase</keyword>
<dbReference type="RefSeq" id="XP_015182758.1">
    <property type="nucleotide sequence ID" value="XM_015327272.1"/>
</dbReference>